<gene>
    <name evidence="9" type="ORF">EZS28_019805</name>
</gene>
<sequence>MASKDCCKDDEKEEQYEEEEEYEEDEYEEEEEEEYEGWQNAKSTEQEQFQFVKREYIQQFMERDIVEIQNLTQRSRDEVELLLVSFHWNKEKFIPQYFGDIFKVLCQAGVVDQKDNIKWVGVHFPIVNMLLLEKEQLMMLNVFVDVNSVLHAVKIFTCLLLAILDWHEMMQNEQEAPQLCCEDKQPKEKGDQHWVQLQKTGQSGYRMINLNTKPCPGCNVLIEKNQGCNQMFCIMCKFAFCWTSEFLVDSIKLLIKCRRVICNSYILAFNIPQSSKERQFLEFIQNDLIKNTEQLSFQTEQKAELIDRAQMIQATSLTKRYLTELEKAFASGNLRSTC</sequence>
<dbReference type="CDD" id="cd20336">
    <property type="entry name" value="Rcat_RBR"/>
    <property type="match status" value="1"/>
</dbReference>
<dbReference type="GO" id="GO:0016740">
    <property type="term" value="F:transferase activity"/>
    <property type="evidence" value="ECO:0007669"/>
    <property type="project" value="UniProtKB-KW"/>
</dbReference>
<evidence type="ECO:0000259" key="8">
    <source>
        <dbReference type="PROSITE" id="PS51873"/>
    </source>
</evidence>
<accession>A0A5J4VPT4</accession>
<dbReference type="EMBL" id="SNRW01005643">
    <property type="protein sequence ID" value="KAA6384668.1"/>
    <property type="molecule type" value="Genomic_DNA"/>
</dbReference>
<evidence type="ECO:0000313" key="9">
    <source>
        <dbReference type="EMBL" id="KAA6384668.1"/>
    </source>
</evidence>
<evidence type="ECO:0000256" key="4">
    <source>
        <dbReference type="ARBA" id="ARBA00022771"/>
    </source>
</evidence>
<dbReference type="GO" id="GO:0008270">
    <property type="term" value="F:zinc ion binding"/>
    <property type="evidence" value="ECO:0007669"/>
    <property type="project" value="UniProtKB-KW"/>
</dbReference>
<dbReference type="InterPro" id="IPR048962">
    <property type="entry name" value="ARIH1-like_UBL"/>
</dbReference>
<keyword evidence="1" id="KW-0808">Transferase</keyword>
<dbReference type="Pfam" id="PF22191">
    <property type="entry name" value="IBR_1"/>
    <property type="match status" value="1"/>
</dbReference>
<evidence type="ECO:0000256" key="1">
    <source>
        <dbReference type="ARBA" id="ARBA00022679"/>
    </source>
</evidence>
<dbReference type="OrthoDB" id="10264956at2759"/>
<evidence type="ECO:0000256" key="3">
    <source>
        <dbReference type="ARBA" id="ARBA00022737"/>
    </source>
</evidence>
<proteinExistence type="predicted"/>
<keyword evidence="5" id="KW-0833">Ubl conjugation pathway</keyword>
<evidence type="ECO:0000313" key="10">
    <source>
        <dbReference type="Proteomes" id="UP000324800"/>
    </source>
</evidence>
<keyword evidence="4" id="KW-0863">Zinc-finger</keyword>
<feature type="domain" description="RING-type" evidence="8">
    <location>
        <begin position="1"/>
        <end position="266"/>
    </location>
</feature>
<dbReference type="Gene3D" id="1.20.120.1750">
    <property type="match status" value="2"/>
</dbReference>
<dbReference type="AlphaFoldDB" id="A0A5J4VPT4"/>
<evidence type="ECO:0000256" key="6">
    <source>
        <dbReference type="ARBA" id="ARBA00022833"/>
    </source>
</evidence>
<keyword evidence="6" id="KW-0862">Zinc</keyword>
<reference evidence="9 10" key="1">
    <citation type="submission" date="2019-03" db="EMBL/GenBank/DDBJ databases">
        <title>Single cell metagenomics reveals metabolic interactions within the superorganism composed of flagellate Streblomastix strix and complex community of Bacteroidetes bacteria on its surface.</title>
        <authorList>
            <person name="Treitli S.C."/>
            <person name="Kolisko M."/>
            <person name="Husnik F."/>
            <person name="Keeling P."/>
            <person name="Hampl V."/>
        </authorList>
    </citation>
    <scope>NUCLEOTIDE SEQUENCE [LARGE SCALE GENOMIC DNA]</scope>
    <source>
        <strain evidence="9">ST1C</strain>
    </source>
</reference>
<evidence type="ECO:0000256" key="5">
    <source>
        <dbReference type="ARBA" id="ARBA00022786"/>
    </source>
</evidence>
<dbReference type="Pfam" id="PF21235">
    <property type="entry name" value="UBA_ARI1"/>
    <property type="match status" value="1"/>
</dbReference>
<protein>
    <recommendedName>
        <fullName evidence="8">RING-type domain-containing protein</fullName>
    </recommendedName>
</protein>
<organism evidence="9 10">
    <name type="scientific">Streblomastix strix</name>
    <dbReference type="NCBI Taxonomy" id="222440"/>
    <lineage>
        <taxon>Eukaryota</taxon>
        <taxon>Metamonada</taxon>
        <taxon>Preaxostyla</taxon>
        <taxon>Oxymonadida</taxon>
        <taxon>Streblomastigidae</taxon>
        <taxon>Streblomastix</taxon>
    </lineage>
</organism>
<dbReference type="SUPFAM" id="SSF57850">
    <property type="entry name" value="RING/U-box"/>
    <property type="match status" value="1"/>
</dbReference>
<dbReference type="InterPro" id="IPR044066">
    <property type="entry name" value="TRIAD_supradom"/>
</dbReference>
<feature type="compositionally biased region" description="Basic and acidic residues" evidence="7">
    <location>
        <begin position="1"/>
        <end position="10"/>
    </location>
</feature>
<comment type="caution">
    <text evidence="9">The sequence shown here is derived from an EMBL/GenBank/DDBJ whole genome shotgun (WGS) entry which is preliminary data.</text>
</comment>
<evidence type="ECO:0000256" key="7">
    <source>
        <dbReference type="SAM" id="MobiDB-lite"/>
    </source>
</evidence>
<feature type="region of interest" description="Disordered" evidence="7">
    <location>
        <begin position="1"/>
        <end position="40"/>
    </location>
</feature>
<keyword evidence="2" id="KW-0479">Metal-binding</keyword>
<dbReference type="Proteomes" id="UP000324800">
    <property type="component" value="Unassembled WGS sequence"/>
</dbReference>
<feature type="compositionally biased region" description="Acidic residues" evidence="7">
    <location>
        <begin position="11"/>
        <end position="36"/>
    </location>
</feature>
<keyword evidence="3" id="KW-0677">Repeat</keyword>
<evidence type="ECO:0000256" key="2">
    <source>
        <dbReference type="ARBA" id="ARBA00022723"/>
    </source>
</evidence>
<dbReference type="PROSITE" id="PS51873">
    <property type="entry name" value="TRIAD"/>
    <property type="match status" value="1"/>
</dbReference>
<name>A0A5J4VPT4_9EUKA</name>